<dbReference type="InterPro" id="IPR011701">
    <property type="entry name" value="MFS"/>
</dbReference>
<comment type="caution">
    <text evidence="9">The sequence shown here is derived from an EMBL/GenBank/DDBJ whole genome shotgun (WGS) entry which is preliminary data.</text>
</comment>
<reference evidence="9 10" key="1">
    <citation type="journal article" date="2023" name="Arcadia Sci">
        <title>De novo assembly of a long-read Amblyomma americanum tick genome.</title>
        <authorList>
            <person name="Chou S."/>
            <person name="Poskanzer K.E."/>
            <person name="Rollins M."/>
            <person name="Thuy-Boun P.S."/>
        </authorList>
    </citation>
    <scope>NUCLEOTIDE SEQUENCE [LARGE SCALE GENOMIC DNA]</scope>
    <source>
        <strain evidence="9">F_SG_1</strain>
        <tissue evidence="9">Salivary glands</tissue>
    </source>
</reference>
<dbReference type="SUPFAM" id="SSF103473">
    <property type="entry name" value="MFS general substrate transporter"/>
    <property type="match status" value="2"/>
</dbReference>
<keyword evidence="10" id="KW-1185">Reference proteome</keyword>
<dbReference type="Pfam" id="PF23894">
    <property type="entry name" value="LD_SV2"/>
    <property type="match status" value="1"/>
</dbReference>
<sequence>MKRDEDSESASLVGRENPGSYTEDARPAPAIRETDYVDTDVPLLSQFHEDAIAQAGEGLFQWLVFLVCGLALAADSIEIMVIAYVLPSAERELCMDDSRKGWLGGVSFLGMMIGGLLWGNLADKMGRRRTLLSALLTNALFSVITTFMPTYGLFAVTRLCSGIGVGGSIPIVFTYYAEFLLKKHRGRNLCWLLLFWAIGGVFTSVMAWGLIPRTGATLLGLGRLHFSSWRVFLLVCSFPAVVSVLGLAFLPESPRFLLELTERKTTKRDEDSSIRKELAGPRCCFLMKNLSRGRIQAVAAAMQWRRNGKTHMRCALSASQMGRDVEAMCVYQQIFRMNHTNKPGVEYQLSELELPGRRAFHGIPPAVNRTMLSDLCFSLESFWSSFFQMICPPFAKVTMVLLVIWLTTSFGFYGISIWFPEYLRKIQSDSYTAEATLEADHYIQNYIFNYSLDNTNFEGCVFHNVRFTGIVLNHVLFTNCSFINSTFSDVRSSRSFFEQCDFRRVRFVDTDFYDFRFRDCAFHNSTTFLNRRTGCPIDFDVNFRLSDVFVENLFAQLAIIPGNIISSCVIDRLGRVRTLGISLFLSSASILLVWLSVARSSVITFQAIFNFVSISAWNAVDVATTESYPATLRSTAYGFLSAASRLAALLGSLTFGHFISLSRSVPILTTAAVLLVGCLASIRLPETRDVLM</sequence>
<evidence type="ECO:0000259" key="8">
    <source>
        <dbReference type="PROSITE" id="PS50850"/>
    </source>
</evidence>
<dbReference type="InterPro" id="IPR036259">
    <property type="entry name" value="MFS_trans_sf"/>
</dbReference>
<evidence type="ECO:0000313" key="9">
    <source>
        <dbReference type="EMBL" id="KAK8759470.1"/>
    </source>
</evidence>
<keyword evidence="2" id="KW-0813">Transport</keyword>
<dbReference type="Gene3D" id="1.20.1250.20">
    <property type="entry name" value="MFS general substrate transporter like domains"/>
    <property type="match status" value="2"/>
</dbReference>
<keyword evidence="4 7" id="KW-1133">Transmembrane helix</keyword>
<dbReference type="GO" id="GO:0022857">
    <property type="term" value="F:transmembrane transporter activity"/>
    <property type="evidence" value="ECO:0007669"/>
    <property type="project" value="InterPro"/>
</dbReference>
<evidence type="ECO:0000256" key="5">
    <source>
        <dbReference type="ARBA" id="ARBA00023136"/>
    </source>
</evidence>
<dbReference type="PROSITE" id="PS50850">
    <property type="entry name" value="MFS"/>
    <property type="match status" value="1"/>
</dbReference>
<feature type="transmembrane region" description="Helical" evidence="7">
    <location>
        <begin position="155"/>
        <end position="177"/>
    </location>
</feature>
<dbReference type="PANTHER" id="PTHR23511">
    <property type="entry name" value="SYNAPTIC VESICLE GLYCOPROTEIN 2"/>
    <property type="match status" value="1"/>
</dbReference>
<evidence type="ECO:0000256" key="4">
    <source>
        <dbReference type="ARBA" id="ARBA00022989"/>
    </source>
</evidence>
<evidence type="ECO:0000256" key="3">
    <source>
        <dbReference type="ARBA" id="ARBA00022692"/>
    </source>
</evidence>
<dbReference type="SUPFAM" id="SSF141571">
    <property type="entry name" value="Pentapeptide repeat-like"/>
    <property type="match status" value="1"/>
</dbReference>
<feature type="transmembrane region" description="Helical" evidence="7">
    <location>
        <begin position="636"/>
        <end position="659"/>
    </location>
</feature>
<feature type="transmembrane region" description="Helical" evidence="7">
    <location>
        <begin position="189"/>
        <end position="211"/>
    </location>
</feature>
<feature type="transmembrane region" description="Helical" evidence="7">
    <location>
        <begin position="553"/>
        <end position="571"/>
    </location>
</feature>
<dbReference type="GO" id="GO:0016020">
    <property type="term" value="C:membrane"/>
    <property type="evidence" value="ECO:0007669"/>
    <property type="project" value="UniProtKB-SubCell"/>
</dbReference>
<name>A0AAQ4DAI0_AMBAM</name>
<feature type="domain" description="Major facilitator superfamily (MFS) profile" evidence="8">
    <location>
        <begin position="64"/>
        <end position="689"/>
    </location>
</feature>
<dbReference type="Gene3D" id="2.160.20.80">
    <property type="entry name" value="E3 ubiquitin-protein ligase SopA"/>
    <property type="match status" value="1"/>
</dbReference>
<evidence type="ECO:0000256" key="1">
    <source>
        <dbReference type="ARBA" id="ARBA00004141"/>
    </source>
</evidence>
<gene>
    <name evidence="9" type="ORF">V5799_002894</name>
</gene>
<feature type="transmembrane region" description="Helical" evidence="7">
    <location>
        <begin position="397"/>
        <end position="419"/>
    </location>
</feature>
<dbReference type="Proteomes" id="UP001321473">
    <property type="component" value="Unassembled WGS sequence"/>
</dbReference>
<protein>
    <recommendedName>
        <fullName evidence="8">Major facilitator superfamily (MFS) profile domain-containing protein</fullName>
    </recommendedName>
</protein>
<dbReference type="InterPro" id="IPR020846">
    <property type="entry name" value="MFS_dom"/>
</dbReference>
<comment type="subcellular location">
    <subcellularLocation>
        <location evidence="1">Membrane</location>
        <topology evidence="1">Multi-pass membrane protein</topology>
    </subcellularLocation>
</comment>
<feature type="region of interest" description="Disordered" evidence="6">
    <location>
        <begin position="1"/>
        <end position="28"/>
    </location>
</feature>
<organism evidence="9 10">
    <name type="scientific">Amblyomma americanum</name>
    <name type="common">Lone star tick</name>
    <dbReference type="NCBI Taxonomy" id="6943"/>
    <lineage>
        <taxon>Eukaryota</taxon>
        <taxon>Metazoa</taxon>
        <taxon>Ecdysozoa</taxon>
        <taxon>Arthropoda</taxon>
        <taxon>Chelicerata</taxon>
        <taxon>Arachnida</taxon>
        <taxon>Acari</taxon>
        <taxon>Parasitiformes</taxon>
        <taxon>Ixodida</taxon>
        <taxon>Ixodoidea</taxon>
        <taxon>Ixodidae</taxon>
        <taxon>Amblyomminae</taxon>
        <taxon>Amblyomma</taxon>
    </lineage>
</organism>
<dbReference type="PANTHER" id="PTHR23511:SF42">
    <property type="entry name" value="SYNAPTIC VESICLE GLYCOPROTEIN 2C-LIKE"/>
    <property type="match status" value="1"/>
</dbReference>
<feature type="transmembrane region" description="Helical" evidence="7">
    <location>
        <begin position="603"/>
        <end position="624"/>
    </location>
</feature>
<dbReference type="EMBL" id="JARKHS020033017">
    <property type="protein sequence ID" value="KAK8759470.1"/>
    <property type="molecule type" value="Genomic_DNA"/>
</dbReference>
<dbReference type="AlphaFoldDB" id="A0AAQ4DAI0"/>
<evidence type="ECO:0000313" key="10">
    <source>
        <dbReference type="Proteomes" id="UP001321473"/>
    </source>
</evidence>
<evidence type="ECO:0000256" key="6">
    <source>
        <dbReference type="SAM" id="MobiDB-lite"/>
    </source>
</evidence>
<dbReference type="Pfam" id="PF07690">
    <property type="entry name" value="MFS_1"/>
    <property type="match status" value="2"/>
</dbReference>
<feature type="transmembrane region" description="Helical" evidence="7">
    <location>
        <begin position="101"/>
        <end position="119"/>
    </location>
</feature>
<evidence type="ECO:0000256" key="7">
    <source>
        <dbReference type="SAM" id="Phobius"/>
    </source>
</evidence>
<feature type="transmembrane region" description="Helical" evidence="7">
    <location>
        <begin position="578"/>
        <end position="597"/>
    </location>
</feature>
<feature type="transmembrane region" description="Helical" evidence="7">
    <location>
        <begin position="231"/>
        <end position="250"/>
    </location>
</feature>
<accession>A0AAQ4DAI0</accession>
<keyword evidence="3 7" id="KW-0812">Transmembrane</keyword>
<proteinExistence type="predicted"/>
<feature type="transmembrane region" description="Helical" evidence="7">
    <location>
        <begin position="665"/>
        <end position="684"/>
    </location>
</feature>
<evidence type="ECO:0000256" key="2">
    <source>
        <dbReference type="ARBA" id="ARBA00022448"/>
    </source>
</evidence>
<keyword evidence="5 7" id="KW-0472">Membrane</keyword>
<feature type="transmembrane region" description="Helical" evidence="7">
    <location>
        <begin position="62"/>
        <end position="86"/>
    </location>
</feature>
<dbReference type="InterPro" id="IPR055415">
    <property type="entry name" value="LD_SV2"/>
</dbReference>
<feature type="transmembrane region" description="Helical" evidence="7">
    <location>
        <begin position="131"/>
        <end position="149"/>
    </location>
</feature>